<dbReference type="Pfam" id="PF06476">
    <property type="entry name" value="DUF1090"/>
    <property type="match status" value="1"/>
</dbReference>
<dbReference type="InterPro" id="IPR043725">
    <property type="entry name" value="DUF5667"/>
</dbReference>
<dbReference type="AlphaFoldDB" id="A0A1G2HYA7"/>
<evidence type="ECO:0000259" key="3">
    <source>
        <dbReference type="Pfam" id="PF18915"/>
    </source>
</evidence>
<feature type="chain" id="PRO_5009583205" description="DUF5667 domain-containing protein" evidence="2">
    <location>
        <begin position="20"/>
        <end position="314"/>
    </location>
</feature>
<sequence>MKIKIIVISLLLAPLFVFAQNASPSNAGITPDSSWYFLDRMGEIIQEFFTFNPNAKAHLKISFAAERISEIKVILENKGVNAKGLDVAQSLLQQHLSDAAGIIADEKSKGNDVSELSKELDDEFSQSKDALDETFKNEKLSLENKKEELQKQIEVAKKAGDTAKVESLTQELNQIKDQIQLLGEKESEVQNEVDDEVEKINSDESQSGKEKEAKQQIQEAENKFAEVTSELQKDGIQMPSSLLVDFNANLAKAKSAFASGDYVDAELYAKKAKAAIEKAKEAAQNANEQLKQQSEQDKQAQEKQAEQQKQEMEK</sequence>
<accession>A0A1G2HYA7</accession>
<dbReference type="STRING" id="1802206.A3D35_03605"/>
<evidence type="ECO:0000256" key="1">
    <source>
        <dbReference type="SAM" id="MobiDB-lite"/>
    </source>
</evidence>
<evidence type="ECO:0000256" key="2">
    <source>
        <dbReference type="SAM" id="SignalP"/>
    </source>
</evidence>
<evidence type="ECO:0000313" key="4">
    <source>
        <dbReference type="EMBL" id="OGZ67181.1"/>
    </source>
</evidence>
<feature type="compositionally biased region" description="Basic and acidic residues" evidence="1">
    <location>
        <begin position="198"/>
        <end position="219"/>
    </location>
</feature>
<reference evidence="4 5" key="1">
    <citation type="journal article" date="2016" name="Nat. Commun.">
        <title>Thousands of microbial genomes shed light on interconnected biogeochemical processes in an aquifer system.</title>
        <authorList>
            <person name="Anantharaman K."/>
            <person name="Brown C.T."/>
            <person name="Hug L.A."/>
            <person name="Sharon I."/>
            <person name="Castelle C.J."/>
            <person name="Probst A.J."/>
            <person name="Thomas B.C."/>
            <person name="Singh A."/>
            <person name="Wilkins M.J."/>
            <person name="Karaoz U."/>
            <person name="Brodie E.L."/>
            <person name="Williams K.H."/>
            <person name="Hubbard S.S."/>
            <person name="Banfield J.F."/>
        </authorList>
    </citation>
    <scope>NUCLEOTIDE SEQUENCE [LARGE SCALE GENOMIC DNA]</scope>
</reference>
<proteinExistence type="predicted"/>
<dbReference type="EMBL" id="MHOS01000042">
    <property type="protein sequence ID" value="OGZ67181.1"/>
    <property type="molecule type" value="Genomic_DNA"/>
</dbReference>
<comment type="caution">
    <text evidence="4">The sequence shown here is derived from an EMBL/GenBank/DDBJ whole genome shotgun (WGS) entry which is preliminary data.</text>
</comment>
<gene>
    <name evidence="4" type="ORF">A3D35_03605</name>
</gene>
<feature type="compositionally biased region" description="Basic and acidic residues" evidence="1">
    <location>
        <begin position="294"/>
        <end position="314"/>
    </location>
</feature>
<evidence type="ECO:0000313" key="5">
    <source>
        <dbReference type="Proteomes" id="UP000176421"/>
    </source>
</evidence>
<name>A0A1G2HYA7_9BACT</name>
<dbReference type="Pfam" id="PF18915">
    <property type="entry name" value="DUF5667"/>
    <property type="match status" value="1"/>
</dbReference>
<organism evidence="4 5">
    <name type="scientific">Candidatus Staskawiczbacteria bacterium RIFCSPHIGHO2_02_FULL_34_9</name>
    <dbReference type="NCBI Taxonomy" id="1802206"/>
    <lineage>
        <taxon>Bacteria</taxon>
        <taxon>Candidatus Staskawicziibacteriota</taxon>
    </lineage>
</organism>
<feature type="region of interest" description="Disordered" evidence="1">
    <location>
        <begin position="183"/>
        <end position="219"/>
    </location>
</feature>
<keyword evidence="2" id="KW-0732">Signal</keyword>
<dbReference type="InterPro" id="IPR009468">
    <property type="entry name" value="DUF1090"/>
</dbReference>
<feature type="domain" description="DUF5667" evidence="3">
    <location>
        <begin position="28"/>
        <end position="122"/>
    </location>
</feature>
<feature type="region of interest" description="Disordered" evidence="1">
    <location>
        <begin position="275"/>
        <end position="314"/>
    </location>
</feature>
<feature type="compositionally biased region" description="Low complexity" evidence="1">
    <location>
        <begin position="282"/>
        <end position="293"/>
    </location>
</feature>
<feature type="signal peptide" evidence="2">
    <location>
        <begin position="1"/>
        <end position="19"/>
    </location>
</feature>
<dbReference type="Proteomes" id="UP000176421">
    <property type="component" value="Unassembled WGS sequence"/>
</dbReference>
<protein>
    <recommendedName>
        <fullName evidence="3">DUF5667 domain-containing protein</fullName>
    </recommendedName>
</protein>